<comment type="subunit">
    <text evidence="9">U1 snRNP is composed of the 7 core Sm proteins B/B', D1, D2, D3, E, F and G that assemble in a heptameric protein ring on the Sm site of the small nuclear RNA to form the core snRNP, and at least 3 U1 snRNP-specific proteins U1-70K, U1-A and U1-C. U1-C interacts with U1 snRNA and the 5' splice-site region of the pre-mRNA.</text>
</comment>
<accession>A0AAF3J6I8</accession>
<proteinExistence type="inferred from homology"/>
<organism evidence="12 13">
    <name type="scientific">Mesorhabditis belari</name>
    <dbReference type="NCBI Taxonomy" id="2138241"/>
    <lineage>
        <taxon>Eukaryota</taxon>
        <taxon>Metazoa</taxon>
        <taxon>Ecdysozoa</taxon>
        <taxon>Nematoda</taxon>
        <taxon>Chromadorea</taxon>
        <taxon>Rhabditida</taxon>
        <taxon>Rhabditina</taxon>
        <taxon>Rhabditomorpha</taxon>
        <taxon>Rhabditoidea</taxon>
        <taxon>Rhabditidae</taxon>
        <taxon>Mesorhabditinae</taxon>
        <taxon>Mesorhabditis</taxon>
    </lineage>
</organism>
<dbReference type="InterPro" id="IPR000690">
    <property type="entry name" value="Matrin/U1-C_Znf_C2H2"/>
</dbReference>
<dbReference type="GO" id="GO:0000243">
    <property type="term" value="C:commitment complex"/>
    <property type="evidence" value="ECO:0007669"/>
    <property type="project" value="UniProtKB-UniRule"/>
</dbReference>
<keyword evidence="2 9" id="KW-0479">Metal-binding</keyword>
<evidence type="ECO:0000256" key="9">
    <source>
        <dbReference type="HAMAP-Rule" id="MF_03153"/>
    </source>
</evidence>
<protein>
    <recommendedName>
        <fullName evidence="9 10">U1 small nuclear ribonucleoprotein C</fullName>
        <shortName evidence="9 10">U1 snRNP C</shortName>
        <shortName evidence="9 10">U1-C</shortName>
        <shortName evidence="9 10">U1C</shortName>
    </recommendedName>
</protein>
<evidence type="ECO:0000256" key="5">
    <source>
        <dbReference type="ARBA" id="ARBA00022884"/>
    </source>
</evidence>
<dbReference type="FunFam" id="3.30.160.60:FF:000059">
    <property type="entry name" value="U1 small nuclear ribonucleoprotein C"/>
    <property type="match status" value="1"/>
</dbReference>
<feature type="domain" description="Matrin-type" evidence="11">
    <location>
        <begin position="3"/>
        <end position="35"/>
    </location>
</feature>
<dbReference type="AlphaFoldDB" id="A0AAF3J6I8"/>
<keyword evidence="6 9" id="KW-0539">Nucleus</keyword>
<dbReference type="GO" id="GO:0000387">
    <property type="term" value="P:spliceosomal snRNP assembly"/>
    <property type="evidence" value="ECO:0007669"/>
    <property type="project" value="UniProtKB-UniRule"/>
</dbReference>
<dbReference type="GO" id="GO:0030627">
    <property type="term" value="F:pre-mRNA 5'-splice site binding"/>
    <property type="evidence" value="ECO:0007669"/>
    <property type="project" value="InterPro"/>
</dbReference>
<dbReference type="InterPro" id="IPR017340">
    <property type="entry name" value="U1_snRNP-C"/>
</dbReference>
<dbReference type="PANTHER" id="PTHR31148:SF1">
    <property type="entry name" value="U1 SMALL NUCLEAR RIBONUCLEOPROTEIN C"/>
    <property type="match status" value="1"/>
</dbReference>
<keyword evidence="7 9" id="KW-0687">Ribonucleoprotein</keyword>
<dbReference type="HAMAP" id="MF_03153">
    <property type="entry name" value="U1_C"/>
    <property type="match status" value="1"/>
</dbReference>
<evidence type="ECO:0000256" key="3">
    <source>
        <dbReference type="ARBA" id="ARBA00022771"/>
    </source>
</evidence>
<keyword evidence="5 9" id="KW-0694">RNA-binding</keyword>
<evidence type="ECO:0000256" key="6">
    <source>
        <dbReference type="ARBA" id="ARBA00023242"/>
    </source>
</evidence>
<evidence type="ECO:0000259" key="11">
    <source>
        <dbReference type="PROSITE" id="PS50171"/>
    </source>
</evidence>
<comment type="function">
    <text evidence="9">Component of the spliceosomal U1 snRNP, which is essential for recognition of the pre-mRNA 5' splice-site and the subsequent assembly of the spliceosome. U1-C is directly involved in initial 5' splice-site recognition for both constitutive and regulated alternative splicing. The interaction with the 5' splice-site seems to precede base-pairing between the pre-mRNA and the U1 snRNA. Stimulates commitment or early (E) complex formation by stabilizing the base pairing of the 5' end of the U1 snRNA and the 5' splice-site region.</text>
</comment>
<dbReference type="PANTHER" id="PTHR31148">
    <property type="entry name" value="U1 SMALL NUCLEAR RIBONUCLEOPROTEIN C"/>
    <property type="match status" value="1"/>
</dbReference>
<dbReference type="GO" id="GO:0003729">
    <property type="term" value="F:mRNA binding"/>
    <property type="evidence" value="ECO:0007669"/>
    <property type="project" value="UniProtKB-UniRule"/>
</dbReference>
<keyword evidence="12" id="KW-1185">Reference proteome</keyword>
<dbReference type="GO" id="GO:0000395">
    <property type="term" value="P:mRNA 5'-splice site recognition"/>
    <property type="evidence" value="ECO:0007669"/>
    <property type="project" value="UniProtKB-UniRule"/>
</dbReference>
<dbReference type="InterPro" id="IPR003604">
    <property type="entry name" value="Matrin/U1-like-C_Znf_C2H2"/>
</dbReference>
<comment type="function">
    <text evidence="10">Component of the U1 snRNP, which is essential for recognition of the pre-mRNA 5' splice-site and the subsequent assembly of the spliceosome. U1-C is directly involved in initial 5' splice-site recognition for both constitutive and regulated alternative splicing. The interaction with the 5' splice-site seems to precede base-pairing between the pre-mRNA and the U1 snRNA.</text>
</comment>
<dbReference type="WBParaSite" id="MBELARI_LOCUS19305">
    <property type="protein sequence ID" value="MBELARI_LOCUS19305"/>
    <property type="gene ID" value="MBELARI_LOCUS19305"/>
</dbReference>
<evidence type="ECO:0000256" key="10">
    <source>
        <dbReference type="PIRNR" id="PIRNR037969"/>
    </source>
</evidence>
<dbReference type="GO" id="GO:0005685">
    <property type="term" value="C:U1 snRNP"/>
    <property type="evidence" value="ECO:0007669"/>
    <property type="project" value="UniProtKB-UniRule"/>
</dbReference>
<comment type="similarity">
    <text evidence="9 10">Belongs to the U1 small nuclear ribonucleoprotein C family.</text>
</comment>
<evidence type="ECO:0000256" key="1">
    <source>
        <dbReference type="ARBA" id="ARBA00004123"/>
    </source>
</evidence>
<dbReference type="SUPFAM" id="SSF57667">
    <property type="entry name" value="beta-beta-alpha zinc fingers"/>
    <property type="match status" value="1"/>
</dbReference>
<dbReference type="SMART" id="SM00451">
    <property type="entry name" value="ZnF_U1"/>
    <property type="match status" value="1"/>
</dbReference>
<evidence type="ECO:0000256" key="8">
    <source>
        <dbReference type="ARBA" id="ARBA00046357"/>
    </source>
</evidence>
<dbReference type="InterPro" id="IPR013085">
    <property type="entry name" value="U1-CZ_Znf_C2H2"/>
</dbReference>
<dbReference type="GO" id="GO:0071004">
    <property type="term" value="C:U2-type prespliceosome"/>
    <property type="evidence" value="ECO:0007669"/>
    <property type="project" value="UniProtKB-UniRule"/>
</dbReference>
<keyword evidence="3 9" id="KW-0863">Zinc-finger</keyword>
<sequence length="120" mass="13307">MKFYCDYCDTFLTHDSPSVRKTHNQGRKHKENVREFYQKWMEAEAQKLVDATAKAFAAQRPGGPLGLPTMRAAPFMPMAPMNPMAAYHAPFPTAPGMNPYAMMRGGMMGGPPRGGGPMMH</sequence>
<dbReference type="Pfam" id="PF06220">
    <property type="entry name" value="zf-U1"/>
    <property type="match status" value="1"/>
</dbReference>
<dbReference type="InterPro" id="IPR036236">
    <property type="entry name" value="Znf_C2H2_sf"/>
</dbReference>
<dbReference type="Gene3D" id="3.30.160.60">
    <property type="entry name" value="Classic Zinc Finger"/>
    <property type="match status" value="1"/>
</dbReference>
<comment type="subunit">
    <text evidence="8">Component of the U1 snRNP. The U1 snRNP is composed of the U1 snRNA and the 7 core Sm proteins SNRPB, SNRPD1, SNRPD2, SNRPD3, SNRPE, SNRPF and SNRPG that assemble in a heptameric protein ring on the Sm site of the small nuclear RNA to form the core snRNP, and at least 3 U1 snRNP-specific proteins SNRNP70/U1-70K, SNRPA/U1-A and SNRPC/U1-C. SNRPC/U1-C interacts with U1 snRNA and the 5' splice-site region of the pre-mRNA. Interacts (via N-terminus) with TIA1 (via C-terminus); thereby promoting spliceosomal U1 snRNP recruitment to 5' splice sites.</text>
</comment>
<dbReference type="GO" id="GO:0030619">
    <property type="term" value="F:U1 snRNA binding"/>
    <property type="evidence" value="ECO:0007669"/>
    <property type="project" value="UniProtKB-UniRule"/>
</dbReference>
<dbReference type="PROSITE" id="PS50171">
    <property type="entry name" value="ZF_MATRIN"/>
    <property type="match status" value="1"/>
</dbReference>
<evidence type="ECO:0000313" key="13">
    <source>
        <dbReference type="WBParaSite" id="MBELARI_LOCUS19305"/>
    </source>
</evidence>
<dbReference type="Proteomes" id="UP000887575">
    <property type="component" value="Unassembled WGS sequence"/>
</dbReference>
<evidence type="ECO:0000313" key="12">
    <source>
        <dbReference type="Proteomes" id="UP000887575"/>
    </source>
</evidence>
<evidence type="ECO:0000256" key="7">
    <source>
        <dbReference type="ARBA" id="ARBA00023274"/>
    </source>
</evidence>
<reference evidence="13" key="1">
    <citation type="submission" date="2024-02" db="UniProtKB">
        <authorList>
            <consortium name="WormBaseParasite"/>
        </authorList>
    </citation>
    <scope>IDENTIFICATION</scope>
</reference>
<evidence type="ECO:0000256" key="2">
    <source>
        <dbReference type="ARBA" id="ARBA00022723"/>
    </source>
</evidence>
<dbReference type="PIRSF" id="PIRSF037969">
    <property type="entry name" value="U1_snRNP-C"/>
    <property type="match status" value="1"/>
</dbReference>
<keyword evidence="4 9" id="KW-0862">Zinc</keyword>
<evidence type="ECO:0000256" key="4">
    <source>
        <dbReference type="ARBA" id="ARBA00022833"/>
    </source>
</evidence>
<name>A0AAF3J6I8_9BILA</name>
<comment type="subcellular location">
    <subcellularLocation>
        <location evidence="1 9 10">Nucleus</location>
    </subcellularLocation>
</comment>
<dbReference type="GO" id="GO:0008270">
    <property type="term" value="F:zinc ion binding"/>
    <property type="evidence" value="ECO:0007669"/>
    <property type="project" value="UniProtKB-UniRule"/>
</dbReference>